<protein>
    <recommendedName>
        <fullName evidence="3">ferric-chelate reductase (NADPH)</fullName>
        <ecNumber evidence="3">1.16.1.9</ecNumber>
    </recommendedName>
</protein>
<dbReference type="GO" id="GO:0005886">
    <property type="term" value="C:plasma membrane"/>
    <property type="evidence" value="ECO:0007669"/>
    <property type="project" value="UniProtKB-SubCell"/>
</dbReference>
<dbReference type="InterPro" id="IPR017938">
    <property type="entry name" value="Riboflavin_synthase-like_b-brl"/>
</dbReference>
<name>R0JL99_EXST2</name>
<dbReference type="InterPro" id="IPR013121">
    <property type="entry name" value="Fe_red_NAD-bd_6"/>
</dbReference>
<dbReference type="GO" id="GO:0052851">
    <property type="term" value="F:ferric-chelate reductase (NADPH) activity"/>
    <property type="evidence" value="ECO:0007669"/>
    <property type="project" value="UniProtKB-EC"/>
</dbReference>
<dbReference type="PANTHER" id="PTHR32361">
    <property type="entry name" value="FERRIC/CUPRIC REDUCTASE TRANSMEMBRANE COMPONENT"/>
    <property type="match status" value="1"/>
</dbReference>
<dbReference type="CDD" id="cd06186">
    <property type="entry name" value="NOX_Duox_like_FAD_NADP"/>
    <property type="match status" value="1"/>
</dbReference>
<dbReference type="InterPro" id="IPR017927">
    <property type="entry name" value="FAD-bd_FR_type"/>
</dbReference>
<keyword evidence="5" id="KW-1003">Cell membrane</keyword>
<evidence type="ECO:0000256" key="4">
    <source>
        <dbReference type="ARBA" id="ARBA00022448"/>
    </source>
</evidence>
<keyword evidence="7" id="KW-0560">Oxidoreductase</keyword>
<dbReference type="STRING" id="671987.R0JL99"/>
<accession>R0JL99</accession>
<evidence type="ECO:0000256" key="6">
    <source>
        <dbReference type="ARBA" id="ARBA00022982"/>
    </source>
</evidence>
<dbReference type="GeneID" id="19403949"/>
<dbReference type="Pfam" id="PF08030">
    <property type="entry name" value="NAD_binding_6"/>
    <property type="match status" value="1"/>
</dbReference>
<feature type="transmembrane region" description="Helical" evidence="9">
    <location>
        <begin position="6"/>
        <end position="24"/>
    </location>
</feature>
<gene>
    <name evidence="11" type="ORF">SETTUDRAFT_34793</name>
</gene>
<feature type="transmembrane region" description="Helical" evidence="9">
    <location>
        <begin position="181"/>
        <end position="201"/>
    </location>
</feature>
<dbReference type="PANTHER" id="PTHR32361:SF26">
    <property type="entry name" value="FAD-BINDING 8 DOMAIN-CONTAINING PROTEIN-RELATED"/>
    <property type="match status" value="1"/>
</dbReference>
<feature type="domain" description="FAD-binding FR-type" evidence="10">
    <location>
        <begin position="238"/>
        <end position="342"/>
    </location>
</feature>
<organism evidence="11 12">
    <name type="scientific">Exserohilum turcicum (strain 28A)</name>
    <name type="common">Northern leaf blight fungus</name>
    <name type="synonym">Setosphaeria turcica</name>
    <dbReference type="NCBI Taxonomy" id="671987"/>
    <lineage>
        <taxon>Eukaryota</taxon>
        <taxon>Fungi</taxon>
        <taxon>Dikarya</taxon>
        <taxon>Ascomycota</taxon>
        <taxon>Pezizomycotina</taxon>
        <taxon>Dothideomycetes</taxon>
        <taxon>Pleosporomycetidae</taxon>
        <taxon>Pleosporales</taxon>
        <taxon>Pleosporineae</taxon>
        <taxon>Pleosporaceae</taxon>
        <taxon>Exserohilum</taxon>
    </lineage>
</organism>
<evidence type="ECO:0000256" key="2">
    <source>
        <dbReference type="ARBA" id="ARBA00006278"/>
    </source>
</evidence>
<dbReference type="EMBL" id="KB908855">
    <property type="protein sequence ID" value="EOA82038.1"/>
    <property type="molecule type" value="Genomic_DNA"/>
</dbReference>
<dbReference type="Gene3D" id="3.40.50.80">
    <property type="entry name" value="Nucleotide-binding domain of ferredoxin-NADP reductase (FNR) module"/>
    <property type="match status" value="1"/>
</dbReference>
<dbReference type="PROSITE" id="PS51384">
    <property type="entry name" value="FAD_FR"/>
    <property type="match status" value="1"/>
</dbReference>
<evidence type="ECO:0000256" key="3">
    <source>
        <dbReference type="ARBA" id="ARBA00012668"/>
    </source>
</evidence>
<evidence type="ECO:0000256" key="9">
    <source>
        <dbReference type="SAM" id="Phobius"/>
    </source>
</evidence>
<reference evidence="11 12" key="2">
    <citation type="journal article" date="2013" name="PLoS Genet.">
        <title>Comparative genome structure, secondary metabolite, and effector coding capacity across Cochliobolus pathogens.</title>
        <authorList>
            <person name="Condon B.J."/>
            <person name="Leng Y."/>
            <person name="Wu D."/>
            <person name="Bushley K.E."/>
            <person name="Ohm R.A."/>
            <person name="Otillar R."/>
            <person name="Martin J."/>
            <person name="Schackwitz W."/>
            <person name="Grimwood J."/>
            <person name="MohdZainudin N."/>
            <person name="Xue C."/>
            <person name="Wang R."/>
            <person name="Manning V.A."/>
            <person name="Dhillon B."/>
            <person name="Tu Z.J."/>
            <person name="Steffenson B.J."/>
            <person name="Salamov A."/>
            <person name="Sun H."/>
            <person name="Lowry S."/>
            <person name="LaButti K."/>
            <person name="Han J."/>
            <person name="Copeland A."/>
            <person name="Lindquist E."/>
            <person name="Barry K."/>
            <person name="Schmutz J."/>
            <person name="Baker S.E."/>
            <person name="Ciuffetti L.M."/>
            <person name="Grigoriev I.V."/>
            <person name="Zhong S."/>
            <person name="Turgeon B.G."/>
        </authorList>
    </citation>
    <scope>NUCLEOTIDE SEQUENCE [LARGE SCALE GENOMIC DNA]</scope>
    <source>
        <strain evidence="12">28A</strain>
    </source>
</reference>
<dbReference type="HOGENOM" id="CLU_010365_8_1_1"/>
<evidence type="ECO:0000256" key="8">
    <source>
        <dbReference type="ARBA" id="ARBA00048483"/>
    </source>
</evidence>
<keyword evidence="9" id="KW-0472">Membrane</keyword>
<dbReference type="GO" id="GO:0006826">
    <property type="term" value="P:iron ion transport"/>
    <property type="evidence" value="ECO:0007669"/>
    <property type="project" value="TreeGrafter"/>
</dbReference>
<dbReference type="InterPro" id="IPR013112">
    <property type="entry name" value="FAD-bd_8"/>
</dbReference>
<dbReference type="Gene3D" id="2.40.30.10">
    <property type="entry name" value="Translation factors"/>
    <property type="match status" value="1"/>
</dbReference>
<evidence type="ECO:0000256" key="1">
    <source>
        <dbReference type="ARBA" id="ARBA00004651"/>
    </source>
</evidence>
<dbReference type="SUPFAM" id="SSF63380">
    <property type="entry name" value="Riboflavin synthase domain-like"/>
    <property type="match status" value="1"/>
</dbReference>
<dbReference type="InterPro" id="IPR039261">
    <property type="entry name" value="FNR_nucleotide-bd"/>
</dbReference>
<dbReference type="EC" id="1.16.1.9" evidence="3"/>
<dbReference type="Pfam" id="PF08022">
    <property type="entry name" value="FAD_binding_8"/>
    <property type="match status" value="1"/>
</dbReference>
<dbReference type="eggNOG" id="KOG0039">
    <property type="taxonomic scope" value="Eukaryota"/>
</dbReference>
<evidence type="ECO:0000313" key="12">
    <source>
        <dbReference type="Proteomes" id="UP000016935"/>
    </source>
</evidence>
<keyword evidence="4" id="KW-0813">Transport</keyword>
<proteinExistence type="inferred from homology"/>
<keyword evidence="9" id="KW-1133">Transmembrane helix</keyword>
<reference evidence="11 12" key="1">
    <citation type="journal article" date="2012" name="PLoS Pathog.">
        <title>Diverse lifestyles and strategies of plant pathogenesis encoded in the genomes of eighteen Dothideomycetes fungi.</title>
        <authorList>
            <person name="Ohm R.A."/>
            <person name="Feau N."/>
            <person name="Henrissat B."/>
            <person name="Schoch C.L."/>
            <person name="Horwitz B.A."/>
            <person name="Barry K.W."/>
            <person name="Condon B.J."/>
            <person name="Copeland A.C."/>
            <person name="Dhillon B."/>
            <person name="Glaser F."/>
            <person name="Hesse C.N."/>
            <person name="Kosti I."/>
            <person name="LaButti K."/>
            <person name="Lindquist E.A."/>
            <person name="Lucas S."/>
            <person name="Salamov A.A."/>
            <person name="Bradshaw R.E."/>
            <person name="Ciuffetti L."/>
            <person name="Hamelin R.C."/>
            <person name="Kema G.H.J."/>
            <person name="Lawrence C."/>
            <person name="Scott J.A."/>
            <person name="Spatafora J.W."/>
            <person name="Turgeon B.G."/>
            <person name="de Wit P.J.G.M."/>
            <person name="Zhong S."/>
            <person name="Goodwin S.B."/>
            <person name="Grigoriev I.V."/>
        </authorList>
    </citation>
    <scope>NUCLEOTIDE SEQUENCE [LARGE SCALE GENOMIC DNA]</scope>
    <source>
        <strain evidence="12">28A</strain>
    </source>
</reference>
<dbReference type="GO" id="GO:0015677">
    <property type="term" value="P:copper ion import"/>
    <property type="evidence" value="ECO:0007669"/>
    <property type="project" value="TreeGrafter"/>
</dbReference>
<evidence type="ECO:0000259" key="10">
    <source>
        <dbReference type="PROSITE" id="PS51384"/>
    </source>
</evidence>
<feature type="transmembrane region" description="Helical" evidence="9">
    <location>
        <begin position="154"/>
        <end position="174"/>
    </location>
</feature>
<dbReference type="GO" id="GO:0006879">
    <property type="term" value="P:intracellular iron ion homeostasis"/>
    <property type="evidence" value="ECO:0007669"/>
    <property type="project" value="TreeGrafter"/>
</dbReference>
<dbReference type="InterPro" id="IPR051410">
    <property type="entry name" value="Ferric/Cupric_Reductase"/>
</dbReference>
<keyword evidence="12" id="KW-1185">Reference proteome</keyword>
<dbReference type="SUPFAM" id="SSF52343">
    <property type="entry name" value="Ferredoxin reductase-like, C-terminal NADP-linked domain"/>
    <property type="match status" value="1"/>
</dbReference>
<evidence type="ECO:0000256" key="5">
    <source>
        <dbReference type="ARBA" id="ARBA00022475"/>
    </source>
</evidence>
<comment type="similarity">
    <text evidence="2">Belongs to the ferric reductase (FRE) family.</text>
</comment>
<sequence>MQTSLVYAVALASAFGLLLIWKALRFLETPARRRLCSFLRKRLIYTTFYRRRIGSDNVSVLTFLKIVIYFAANIAACALDVGNREELANRCGSLFIINLVPLLLGGRTSLLGDRLIRLHPSQSSLIHRWVGRVCIAEGLVHGVLHAMLGPRLTIVQSLLLSLATALIVVSFIFVRRYIFELFIKTHLLFALMFVGVLWFHIPFRNRRALVCLSLTSAAWLVQKILWLIRLGNQNLGLKTANGVTVNAFISKSGVPDAASVTVPLKKHWLIRPGQYIYLTLPGVSRHRAGFIQAHPYSIAWVDGSEITLIVQRLAGFSANLHHAANLQLSSIVDGPYGSPHHLNRYDKVLFLASGIGIVAHLLAIRDLLVAHEDQSARVRRITLVWFLETTSQEQWVKSILQRLMNSDQRHIFTLAMYVPGEGVVQDHTSLGISERCFRTDQFLDLGWFISKENLAEAGSMAALVCGTAHFEEAVRHGVRRCEQDIHLLHCGFQPEDTKHVEEIFGLSCLLPLVGCIGLLSVITPRATVPWTPRCNITSSNSGDLAIRRRALQHHEHTFWVYATSMHASQQSLRAYIPHTPAVHTGTLAQRKDGAYGPNNVIYWSAIRAA</sequence>
<keyword evidence="6" id="KW-0249">Electron transport</keyword>
<feature type="transmembrane region" description="Helical" evidence="9">
    <location>
        <begin position="58"/>
        <end position="81"/>
    </location>
</feature>
<dbReference type="OrthoDB" id="4494341at2759"/>
<comment type="catalytic activity">
    <reaction evidence="8">
        <text>2 a Fe(II)-siderophore + NADP(+) + H(+) = 2 a Fe(III)-siderophore + NADPH</text>
        <dbReference type="Rhea" id="RHEA:28795"/>
        <dbReference type="Rhea" id="RHEA-COMP:11342"/>
        <dbReference type="Rhea" id="RHEA-COMP:11344"/>
        <dbReference type="ChEBI" id="CHEBI:15378"/>
        <dbReference type="ChEBI" id="CHEBI:29033"/>
        <dbReference type="ChEBI" id="CHEBI:29034"/>
        <dbReference type="ChEBI" id="CHEBI:57783"/>
        <dbReference type="ChEBI" id="CHEBI:58349"/>
        <dbReference type="EC" id="1.16.1.9"/>
    </reaction>
</comment>
<evidence type="ECO:0000256" key="7">
    <source>
        <dbReference type="ARBA" id="ARBA00023002"/>
    </source>
</evidence>
<comment type="subcellular location">
    <subcellularLocation>
        <location evidence="1">Cell membrane</location>
        <topology evidence="1">Multi-pass membrane protein</topology>
    </subcellularLocation>
</comment>
<dbReference type="Proteomes" id="UP000016935">
    <property type="component" value="Unassembled WGS sequence"/>
</dbReference>
<dbReference type="AlphaFoldDB" id="R0JL99"/>
<dbReference type="RefSeq" id="XP_008030115.1">
    <property type="nucleotide sequence ID" value="XM_008031924.1"/>
</dbReference>
<evidence type="ECO:0000313" key="11">
    <source>
        <dbReference type="EMBL" id="EOA82038.1"/>
    </source>
</evidence>
<keyword evidence="9" id="KW-0812">Transmembrane</keyword>